<evidence type="ECO:0000256" key="1">
    <source>
        <dbReference type="SAM" id="MobiDB-lite"/>
    </source>
</evidence>
<accession>A0AAV7WXN4</accession>
<keyword evidence="3" id="KW-1185">Reference proteome</keyword>
<dbReference type="Proteomes" id="UP001066276">
    <property type="component" value="Chromosome 1_1"/>
</dbReference>
<organism evidence="2 3">
    <name type="scientific">Pleurodeles waltl</name>
    <name type="common">Iberian ribbed newt</name>
    <dbReference type="NCBI Taxonomy" id="8319"/>
    <lineage>
        <taxon>Eukaryota</taxon>
        <taxon>Metazoa</taxon>
        <taxon>Chordata</taxon>
        <taxon>Craniata</taxon>
        <taxon>Vertebrata</taxon>
        <taxon>Euteleostomi</taxon>
        <taxon>Amphibia</taxon>
        <taxon>Batrachia</taxon>
        <taxon>Caudata</taxon>
        <taxon>Salamandroidea</taxon>
        <taxon>Salamandridae</taxon>
        <taxon>Pleurodelinae</taxon>
        <taxon>Pleurodeles</taxon>
    </lineage>
</organism>
<gene>
    <name evidence="2" type="ORF">NDU88_005134</name>
</gene>
<sequence length="91" mass="10036">MSHHRGARESGSRQQLTKERRLGFLRLQGGRERVSPDSPQAGHSPSWAASVEIWGALSMPADSVCRTHSTHCAAVNSSRLNKAGMSWYKHP</sequence>
<feature type="compositionally biased region" description="Basic and acidic residues" evidence="1">
    <location>
        <begin position="7"/>
        <end position="22"/>
    </location>
</feature>
<reference evidence="2" key="1">
    <citation type="journal article" date="2022" name="bioRxiv">
        <title>Sequencing and chromosome-scale assembly of the giantPleurodeles waltlgenome.</title>
        <authorList>
            <person name="Brown T."/>
            <person name="Elewa A."/>
            <person name="Iarovenko S."/>
            <person name="Subramanian E."/>
            <person name="Araus A.J."/>
            <person name="Petzold A."/>
            <person name="Susuki M."/>
            <person name="Suzuki K.-i.T."/>
            <person name="Hayashi T."/>
            <person name="Toyoda A."/>
            <person name="Oliveira C."/>
            <person name="Osipova E."/>
            <person name="Leigh N.D."/>
            <person name="Simon A."/>
            <person name="Yun M.H."/>
        </authorList>
    </citation>
    <scope>NUCLEOTIDE SEQUENCE</scope>
    <source>
        <strain evidence="2">20211129_DDA</strain>
        <tissue evidence="2">Liver</tissue>
    </source>
</reference>
<name>A0AAV7WXN4_PLEWA</name>
<evidence type="ECO:0000313" key="3">
    <source>
        <dbReference type="Proteomes" id="UP001066276"/>
    </source>
</evidence>
<protein>
    <submittedName>
        <fullName evidence="2">Uncharacterized protein</fullName>
    </submittedName>
</protein>
<evidence type="ECO:0000313" key="2">
    <source>
        <dbReference type="EMBL" id="KAJ1217540.1"/>
    </source>
</evidence>
<feature type="region of interest" description="Disordered" evidence="1">
    <location>
        <begin position="1"/>
        <end position="46"/>
    </location>
</feature>
<dbReference type="EMBL" id="JANPWB010000001">
    <property type="protein sequence ID" value="KAJ1217540.1"/>
    <property type="molecule type" value="Genomic_DNA"/>
</dbReference>
<proteinExistence type="predicted"/>
<dbReference type="AlphaFoldDB" id="A0AAV7WXN4"/>
<comment type="caution">
    <text evidence="2">The sequence shown here is derived from an EMBL/GenBank/DDBJ whole genome shotgun (WGS) entry which is preliminary data.</text>
</comment>